<dbReference type="Proteomes" id="UP000466442">
    <property type="component" value="Unassembled WGS sequence"/>
</dbReference>
<comment type="caution">
    <text evidence="2">The sequence shown here is derived from an EMBL/GenBank/DDBJ whole genome shotgun (WGS) entry which is preliminary data.</text>
</comment>
<reference evidence="2" key="1">
    <citation type="journal article" date="2021" name="Mol. Ecol. Resour.">
        <title>Apolygus lucorum genome provides insights into omnivorousness and mesophyll feeding.</title>
        <authorList>
            <person name="Liu Y."/>
            <person name="Liu H."/>
            <person name="Wang H."/>
            <person name="Huang T."/>
            <person name="Liu B."/>
            <person name="Yang B."/>
            <person name="Yin L."/>
            <person name="Li B."/>
            <person name="Zhang Y."/>
            <person name="Zhang S."/>
            <person name="Jiang F."/>
            <person name="Zhang X."/>
            <person name="Ren Y."/>
            <person name="Wang B."/>
            <person name="Wang S."/>
            <person name="Lu Y."/>
            <person name="Wu K."/>
            <person name="Fan W."/>
            <person name="Wang G."/>
        </authorList>
    </citation>
    <scope>NUCLEOTIDE SEQUENCE</scope>
    <source>
        <strain evidence="2">12Hb</strain>
    </source>
</reference>
<sequence>MEEGRDVPKKTGTDFTIDSLIGKCDSEDVSPLRGAGAHWNPTGSPYLPLPLLYGSWLPFSSFLLPPSELLPYLPRPPQMSPGHQVPAAPLSDDSRSESTSPLTPHDLTVKSQA</sequence>
<organism evidence="2 3">
    <name type="scientific">Apolygus lucorum</name>
    <name type="common">Small green plant bug</name>
    <name type="synonym">Lygocoris lucorum</name>
    <dbReference type="NCBI Taxonomy" id="248454"/>
    <lineage>
        <taxon>Eukaryota</taxon>
        <taxon>Metazoa</taxon>
        <taxon>Ecdysozoa</taxon>
        <taxon>Arthropoda</taxon>
        <taxon>Hexapoda</taxon>
        <taxon>Insecta</taxon>
        <taxon>Pterygota</taxon>
        <taxon>Neoptera</taxon>
        <taxon>Paraneoptera</taxon>
        <taxon>Hemiptera</taxon>
        <taxon>Heteroptera</taxon>
        <taxon>Panheteroptera</taxon>
        <taxon>Cimicomorpha</taxon>
        <taxon>Miridae</taxon>
        <taxon>Mirini</taxon>
        <taxon>Apolygus</taxon>
    </lineage>
</organism>
<feature type="region of interest" description="Disordered" evidence="1">
    <location>
        <begin position="70"/>
        <end position="113"/>
    </location>
</feature>
<evidence type="ECO:0000313" key="2">
    <source>
        <dbReference type="EMBL" id="KAF6206803.1"/>
    </source>
</evidence>
<dbReference type="AlphaFoldDB" id="A0A8S9XCV2"/>
<proteinExistence type="predicted"/>
<keyword evidence="3" id="KW-1185">Reference proteome</keyword>
<evidence type="ECO:0000256" key="1">
    <source>
        <dbReference type="SAM" id="MobiDB-lite"/>
    </source>
</evidence>
<evidence type="ECO:0000313" key="3">
    <source>
        <dbReference type="Proteomes" id="UP000466442"/>
    </source>
</evidence>
<protein>
    <submittedName>
        <fullName evidence="2">Uncharacterized protein</fullName>
    </submittedName>
</protein>
<name>A0A8S9XCV2_APOLU</name>
<gene>
    <name evidence="2" type="ORF">GE061_018039</name>
</gene>
<accession>A0A8S9XCV2</accession>
<dbReference type="OrthoDB" id="6646848at2759"/>
<dbReference type="EMBL" id="WIXP02000008">
    <property type="protein sequence ID" value="KAF6206803.1"/>
    <property type="molecule type" value="Genomic_DNA"/>
</dbReference>